<evidence type="ECO:0000313" key="1">
    <source>
        <dbReference type="EMBL" id="KAF9497255.1"/>
    </source>
</evidence>
<reference evidence="1" key="1">
    <citation type="submission" date="2020-11" db="EMBL/GenBank/DDBJ databases">
        <authorList>
            <consortium name="DOE Joint Genome Institute"/>
            <person name="Ahrendt S."/>
            <person name="Riley R."/>
            <person name="Andreopoulos W."/>
            <person name="Labutti K."/>
            <person name="Pangilinan J."/>
            <person name="Ruiz-Duenas F.J."/>
            <person name="Barrasa J.M."/>
            <person name="Sanchez-Garcia M."/>
            <person name="Camarero S."/>
            <person name="Miyauchi S."/>
            <person name="Serrano A."/>
            <person name="Linde D."/>
            <person name="Babiker R."/>
            <person name="Drula E."/>
            <person name="Ayuso-Fernandez I."/>
            <person name="Pacheco R."/>
            <person name="Padilla G."/>
            <person name="Ferreira P."/>
            <person name="Barriuso J."/>
            <person name="Kellner H."/>
            <person name="Castanera R."/>
            <person name="Alfaro M."/>
            <person name="Ramirez L."/>
            <person name="Pisabarro A.G."/>
            <person name="Kuo A."/>
            <person name="Tritt A."/>
            <person name="Lipzen A."/>
            <person name="He G."/>
            <person name="Yan M."/>
            <person name="Ng V."/>
            <person name="Cullen D."/>
            <person name="Martin F."/>
            <person name="Rosso M.-N."/>
            <person name="Henrissat B."/>
            <person name="Hibbett D."/>
            <person name="Martinez A.T."/>
            <person name="Grigoriev I.V."/>
        </authorList>
    </citation>
    <scope>NUCLEOTIDE SEQUENCE</scope>
    <source>
        <strain evidence="1">ATCC 90797</strain>
    </source>
</reference>
<comment type="caution">
    <text evidence="1">The sequence shown here is derived from an EMBL/GenBank/DDBJ whole genome shotgun (WGS) entry which is preliminary data.</text>
</comment>
<evidence type="ECO:0000313" key="2">
    <source>
        <dbReference type="Proteomes" id="UP000807025"/>
    </source>
</evidence>
<gene>
    <name evidence="1" type="ORF">BDN71DRAFT_1445004</name>
</gene>
<keyword evidence="2" id="KW-1185">Reference proteome</keyword>
<proteinExistence type="predicted"/>
<dbReference type="AlphaFoldDB" id="A0A9P5ZZY4"/>
<dbReference type="OrthoDB" id="2142040at2759"/>
<dbReference type="EMBL" id="MU154545">
    <property type="protein sequence ID" value="KAF9497255.1"/>
    <property type="molecule type" value="Genomic_DNA"/>
</dbReference>
<dbReference type="Proteomes" id="UP000807025">
    <property type="component" value="Unassembled WGS sequence"/>
</dbReference>
<protein>
    <submittedName>
        <fullName evidence="1">Uncharacterized protein</fullName>
    </submittedName>
</protein>
<name>A0A9P5ZZY4_PLEER</name>
<organism evidence="1 2">
    <name type="scientific">Pleurotus eryngii</name>
    <name type="common">Boletus of the steppes</name>
    <dbReference type="NCBI Taxonomy" id="5323"/>
    <lineage>
        <taxon>Eukaryota</taxon>
        <taxon>Fungi</taxon>
        <taxon>Dikarya</taxon>
        <taxon>Basidiomycota</taxon>
        <taxon>Agaricomycotina</taxon>
        <taxon>Agaricomycetes</taxon>
        <taxon>Agaricomycetidae</taxon>
        <taxon>Agaricales</taxon>
        <taxon>Pleurotineae</taxon>
        <taxon>Pleurotaceae</taxon>
        <taxon>Pleurotus</taxon>
    </lineage>
</organism>
<sequence>MTVPHCSSQKPLTREPFTPERPARSLMVICTHRLCIKSVLILFAGAYIPYGGEEKCIKEYQVLCYA</sequence>
<accession>A0A9P5ZZY4</accession>